<evidence type="ECO:0000259" key="1">
    <source>
        <dbReference type="Pfam" id="PF07176"/>
    </source>
</evidence>
<proteinExistence type="predicted"/>
<dbReference type="RefSeq" id="WP_393010914.1">
    <property type="nucleotide sequence ID" value="NZ_JAZAQF010000023.1"/>
</dbReference>
<dbReference type="EMBL" id="JAZAQF010000023">
    <property type="protein sequence ID" value="MFG3816876.1"/>
    <property type="molecule type" value="Genomic_DNA"/>
</dbReference>
<comment type="caution">
    <text evidence="2">The sequence shown here is derived from an EMBL/GenBank/DDBJ whole genome shotgun (WGS) entry which is preliminary data.</text>
</comment>
<organism evidence="2 3">
    <name type="scientific">Limnothrix redekei LRLZ20PSL1</name>
    <dbReference type="NCBI Taxonomy" id="3112953"/>
    <lineage>
        <taxon>Bacteria</taxon>
        <taxon>Bacillati</taxon>
        <taxon>Cyanobacteriota</taxon>
        <taxon>Cyanophyceae</taxon>
        <taxon>Pseudanabaenales</taxon>
        <taxon>Pseudanabaenaceae</taxon>
        <taxon>Limnothrix</taxon>
    </lineage>
</organism>
<sequence length="206" mass="23071">MSLIWPNQVDCASLPDRALARWMIGSIASLAITWGGGTGPAIAAETITLRYGPLGGALPVTDLVTWADRGELSDDLETYLILSQQRPDRVRQILTQRVTMPPALLDRALASSQGAILLEQLSQVLQGPKRTDNHQNLRRALMAAAENDGQISLLELLQKYPTPNVDLRVDRLVNLAETWQQWRDRGGQWLEQLNQWGDRLRSRLLF</sequence>
<accession>A0ABW7C768</accession>
<dbReference type="InterPro" id="IPR010802">
    <property type="entry name" value="DUF1400"/>
</dbReference>
<evidence type="ECO:0000313" key="2">
    <source>
        <dbReference type="EMBL" id="MFG3816876.1"/>
    </source>
</evidence>
<name>A0ABW7C768_9CYAN</name>
<dbReference type="Proteomes" id="UP001604335">
    <property type="component" value="Unassembled WGS sequence"/>
</dbReference>
<keyword evidence="2" id="KW-0378">Hydrolase</keyword>
<dbReference type="Pfam" id="PF07176">
    <property type="entry name" value="DUF1400"/>
    <property type="match status" value="1"/>
</dbReference>
<gene>
    <name evidence="2" type="ORF">VPK24_04435</name>
</gene>
<dbReference type="GO" id="GO:0016787">
    <property type="term" value="F:hydrolase activity"/>
    <property type="evidence" value="ECO:0007669"/>
    <property type="project" value="UniProtKB-KW"/>
</dbReference>
<evidence type="ECO:0000313" key="3">
    <source>
        <dbReference type="Proteomes" id="UP001604335"/>
    </source>
</evidence>
<feature type="domain" description="DUF1400" evidence="1">
    <location>
        <begin position="43"/>
        <end position="166"/>
    </location>
</feature>
<keyword evidence="3" id="KW-1185">Reference proteome</keyword>
<protein>
    <submittedName>
        <fullName evidence="2">Alpha/beta hydrolase</fullName>
    </submittedName>
</protein>
<reference evidence="3" key="1">
    <citation type="journal article" date="2024" name="Algal Res.">
        <title>Biochemical, toxicological and genomic investigation of a high-biomass producing Limnothrix strain isolated from Italian shallow drinking water reservoir.</title>
        <authorList>
            <person name="Simonazzi M."/>
            <person name="Shishido T.K."/>
            <person name="Delbaje E."/>
            <person name="Wahlsten M."/>
            <person name="Fewer D.P."/>
            <person name="Sivonen K."/>
            <person name="Pezzolesi L."/>
            <person name="Pistocchi R."/>
        </authorList>
    </citation>
    <scope>NUCLEOTIDE SEQUENCE [LARGE SCALE GENOMIC DNA]</scope>
    <source>
        <strain evidence="3">LRLZ20PSL1</strain>
    </source>
</reference>